<keyword evidence="6 17" id="KW-0812">Transmembrane</keyword>
<keyword evidence="21" id="KW-1185">Reference proteome</keyword>
<feature type="transmembrane region" description="Helical" evidence="17">
    <location>
        <begin position="517"/>
        <end position="542"/>
    </location>
</feature>
<keyword evidence="9 15" id="KW-0547">Nucleotide-binding</keyword>
<feature type="binding site" evidence="15">
    <location>
        <position position="605"/>
    </location>
    <ligand>
        <name>ATP</name>
        <dbReference type="ChEBI" id="CHEBI:30616"/>
    </ligand>
</feature>
<accession>A0AA87ZHN2</accession>
<reference evidence="20" key="1">
    <citation type="submission" date="2023-07" db="EMBL/GenBank/DDBJ databases">
        <title>draft genome sequence of fig (Ficus carica).</title>
        <authorList>
            <person name="Takahashi T."/>
            <person name="Nishimura K."/>
        </authorList>
    </citation>
    <scope>NUCLEOTIDE SEQUENCE</scope>
</reference>
<dbReference type="Pfam" id="PF12819">
    <property type="entry name" value="Malectin_like"/>
    <property type="match status" value="1"/>
</dbReference>
<evidence type="ECO:0000256" key="17">
    <source>
        <dbReference type="SAM" id="Phobius"/>
    </source>
</evidence>
<keyword evidence="11 15" id="KW-0067">ATP-binding</keyword>
<evidence type="ECO:0000256" key="18">
    <source>
        <dbReference type="SAM" id="SignalP"/>
    </source>
</evidence>
<organism evidence="20 21">
    <name type="scientific">Ficus carica</name>
    <name type="common">Common fig</name>
    <dbReference type="NCBI Taxonomy" id="3494"/>
    <lineage>
        <taxon>Eukaryota</taxon>
        <taxon>Viridiplantae</taxon>
        <taxon>Streptophyta</taxon>
        <taxon>Embryophyta</taxon>
        <taxon>Tracheophyta</taxon>
        <taxon>Spermatophyta</taxon>
        <taxon>Magnoliopsida</taxon>
        <taxon>eudicotyledons</taxon>
        <taxon>Gunneridae</taxon>
        <taxon>Pentapetalae</taxon>
        <taxon>rosids</taxon>
        <taxon>fabids</taxon>
        <taxon>Rosales</taxon>
        <taxon>Moraceae</taxon>
        <taxon>Ficeae</taxon>
        <taxon>Ficus</taxon>
    </lineage>
</organism>
<keyword evidence="13 17" id="KW-0472">Membrane</keyword>
<dbReference type="PANTHER" id="PTHR45631">
    <property type="entry name" value="OS07G0107800 PROTEIN-RELATED"/>
    <property type="match status" value="1"/>
</dbReference>
<dbReference type="Pfam" id="PF00069">
    <property type="entry name" value="Pkinase"/>
    <property type="match status" value="1"/>
</dbReference>
<evidence type="ECO:0000256" key="8">
    <source>
        <dbReference type="ARBA" id="ARBA00022737"/>
    </source>
</evidence>
<keyword evidence="10" id="KW-0418">Kinase</keyword>
<dbReference type="FunFam" id="1.10.510.10:FF:000146">
    <property type="entry name" value="LRR receptor-like serine/threonine-protein kinase IOS1"/>
    <property type="match status" value="1"/>
</dbReference>
<dbReference type="PROSITE" id="PS50011">
    <property type="entry name" value="PROTEIN_KINASE_DOM"/>
    <property type="match status" value="1"/>
</dbReference>
<evidence type="ECO:0000256" key="1">
    <source>
        <dbReference type="ARBA" id="ARBA00004167"/>
    </source>
</evidence>
<dbReference type="InterPro" id="IPR008271">
    <property type="entry name" value="Ser/Thr_kinase_AS"/>
</dbReference>
<dbReference type="GO" id="GO:0005524">
    <property type="term" value="F:ATP binding"/>
    <property type="evidence" value="ECO:0007669"/>
    <property type="project" value="UniProtKB-UniRule"/>
</dbReference>
<dbReference type="InterPro" id="IPR017441">
    <property type="entry name" value="Protein_kinase_ATP_BS"/>
</dbReference>
<feature type="chain" id="PRO_5041673004" description="Protein kinase domain-containing protein" evidence="18">
    <location>
        <begin position="29"/>
        <end position="936"/>
    </location>
</feature>
<feature type="compositionally biased region" description="Polar residues" evidence="16">
    <location>
        <begin position="925"/>
        <end position="936"/>
    </location>
</feature>
<dbReference type="InterPro" id="IPR024788">
    <property type="entry name" value="Malectin-like_Carb-bd_dom"/>
</dbReference>
<evidence type="ECO:0000313" key="20">
    <source>
        <dbReference type="EMBL" id="GMN37094.1"/>
    </source>
</evidence>
<evidence type="ECO:0000256" key="16">
    <source>
        <dbReference type="SAM" id="MobiDB-lite"/>
    </source>
</evidence>
<dbReference type="Pfam" id="PF00560">
    <property type="entry name" value="LRR_1"/>
    <property type="match status" value="1"/>
</dbReference>
<keyword evidence="12 17" id="KW-1133">Transmembrane helix</keyword>
<evidence type="ECO:0000256" key="15">
    <source>
        <dbReference type="PROSITE-ProRule" id="PRU10141"/>
    </source>
</evidence>
<dbReference type="InterPro" id="IPR032675">
    <property type="entry name" value="LRR_dom_sf"/>
</dbReference>
<evidence type="ECO:0000256" key="10">
    <source>
        <dbReference type="ARBA" id="ARBA00022777"/>
    </source>
</evidence>
<evidence type="ECO:0000256" key="9">
    <source>
        <dbReference type="ARBA" id="ARBA00022741"/>
    </source>
</evidence>
<evidence type="ECO:0000256" key="14">
    <source>
        <dbReference type="ARBA" id="ARBA00023170"/>
    </source>
</evidence>
<dbReference type="AlphaFoldDB" id="A0AA87ZHN2"/>
<feature type="signal peptide" evidence="18">
    <location>
        <begin position="1"/>
        <end position="28"/>
    </location>
</feature>
<feature type="domain" description="Protein kinase" evidence="19">
    <location>
        <begin position="577"/>
        <end position="900"/>
    </location>
</feature>
<dbReference type="PANTHER" id="PTHR45631:SF202">
    <property type="entry name" value="SENESCENCE-INDUCED RECEPTOR-LIKE SERINE_THREONINE-PROTEIN KINASE"/>
    <property type="match status" value="1"/>
</dbReference>
<dbReference type="GO" id="GO:0004674">
    <property type="term" value="F:protein serine/threonine kinase activity"/>
    <property type="evidence" value="ECO:0007669"/>
    <property type="project" value="UniProtKB-KW"/>
</dbReference>
<evidence type="ECO:0000256" key="2">
    <source>
        <dbReference type="ARBA" id="ARBA00022527"/>
    </source>
</evidence>
<keyword evidence="7 18" id="KW-0732">Signal</keyword>
<evidence type="ECO:0000256" key="11">
    <source>
        <dbReference type="ARBA" id="ARBA00022840"/>
    </source>
</evidence>
<sequence length="936" mass="103925">MRVNEMFKHFHLATFLLVVYALLIVVHSQGQTGFISLDCGLPENSGGFTEESTQLDYISDAPYINGGESNGISAQYNVNLQRWATTVRSFPDGTRNCYTITTKKGTKYLIRAVFMYGNYDGKNSTPTFELHLGPNFWDTVQIIDSPSSVVKEIIHFPLQNYVRVCLVNTGSGTPFISALELRPLKNTTYIAPSGISLGLIARMDVGSNLTTLVRYPYDAFDRIWARYISDEWMDLTTSLTVDPQDHTDFQPPNVVMQNAAMPVNKSGPFRLELNSGDTSIGYYLYMHFAELQQLKANESRIFNINVNGKHMYGPVIPSYLSSMTTYSTTPITGSLNYTFTLDKFENSTLPPIVNAIEIYNLVGVSQLETDQDDVDAMTNIKAAYGVKRNWDGDPCVPIKYLWAGLNCTNDGSDAPRITSLDLSSSGLTGEINTNISRLSMLVSLDLSNNSLTGTVPNFLSQLTNVKVLKLGNNKLTGSVPAELIQKSNDGLLSLSVEGNQDLCASTSLCKKKKKSNVVVPVVASVGGLFAFLLVAGAVFILVKTKKKHVSGNEESDDQEFGTKKRKFTYAEVKGITNNFTRVLGKGGFGTVYHGVVSDGTQVAVKVLSRPPVQASHQQSRDEESRTQEQVEQQNKQFESEARIHYSYLCTQNYWFIQIYERKKTRVELQVKLLMTVYHGNLTSLVGYFKEGTNMGLIYEYMANGDLALHLSGRQANVLSWEKRLEIAIDAAQGLEYLHHGCKPPIIHRDVKTPNILLNENFRAKLADFGLSRFFAADNATHVSTRFIAGTPGYLDPDITNNSWLNEKSDVYSFGVVILQIITSRPAITKTNDDEIAHISNWVQSMVANGDVKGIIDPRLQGDFDINSVWKAVEIAMACLSPTAARRPNMSQVVIELRECLASELTRRNNSRMTTDSTDSFEDLPLNTTTGFSPLAR</sequence>
<evidence type="ECO:0000256" key="5">
    <source>
        <dbReference type="ARBA" id="ARBA00022679"/>
    </source>
</evidence>
<evidence type="ECO:0000256" key="3">
    <source>
        <dbReference type="ARBA" id="ARBA00022553"/>
    </source>
</evidence>
<keyword evidence="2" id="KW-0723">Serine/threonine-protein kinase</keyword>
<dbReference type="InterPro" id="IPR011009">
    <property type="entry name" value="Kinase-like_dom_sf"/>
</dbReference>
<evidence type="ECO:0000256" key="7">
    <source>
        <dbReference type="ARBA" id="ARBA00022729"/>
    </source>
</evidence>
<evidence type="ECO:0000256" key="13">
    <source>
        <dbReference type="ARBA" id="ARBA00023136"/>
    </source>
</evidence>
<dbReference type="SMART" id="SM00220">
    <property type="entry name" value="S_TKc"/>
    <property type="match status" value="1"/>
</dbReference>
<name>A0AA87ZHN2_FICCA</name>
<dbReference type="SUPFAM" id="SSF52058">
    <property type="entry name" value="L domain-like"/>
    <property type="match status" value="1"/>
</dbReference>
<dbReference type="PROSITE" id="PS00108">
    <property type="entry name" value="PROTEIN_KINASE_ST"/>
    <property type="match status" value="1"/>
</dbReference>
<feature type="region of interest" description="Disordered" evidence="16">
    <location>
        <begin position="610"/>
        <end position="635"/>
    </location>
</feature>
<dbReference type="FunFam" id="3.80.10.10:FF:000129">
    <property type="entry name" value="Leucine-rich repeat receptor-like kinase"/>
    <property type="match status" value="1"/>
</dbReference>
<dbReference type="Gene3D" id="3.30.200.20">
    <property type="entry name" value="Phosphorylase Kinase, domain 1"/>
    <property type="match status" value="2"/>
</dbReference>
<dbReference type="SUPFAM" id="SSF56112">
    <property type="entry name" value="Protein kinase-like (PK-like)"/>
    <property type="match status" value="1"/>
</dbReference>
<proteinExistence type="predicted"/>
<protein>
    <recommendedName>
        <fullName evidence="19">Protein kinase domain-containing protein</fullName>
    </recommendedName>
</protein>
<gene>
    <name evidence="20" type="ORF">TIFTF001_006533</name>
</gene>
<evidence type="ECO:0000256" key="4">
    <source>
        <dbReference type="ARBA" id="ARBA00022614"/>
    </source>
</evidence>
<keyword evidence="14" id="KW-0675">Receptor</keyword>
<feature type="compositionally biased region" description="Basic and acidic residues" evidence="16">
    <location>
        <begin position="618"/>
        <end position="628"/>
    </location>
</feature>
<keyword evidence="8" id="KW-0677">Repeat</keyword>
<dbReference type="InterPro" id="IPR000719">
    <property type="entry name" value="Prot_kinase_dom"/>
</dbReference>
<evidence type="ECO:0000256" key="12">
    <source>
        <dbReference type="ARBA" id="ARBA00022989"/>
    </source>
</evidence>
<keyword evidence="4" id="KW-0433">Leucine-rich repeat</keyword>
<evidence type="ECO:0000256" key="6">
    <source>
        <dbReference type="ARBA" id="ARBA00022692"/>
    </source>
</evidence>
<dbReference type="InterPro" id="IPR001611">
    <property type="entry name" value="Leu-rich_rpt"/>
</dbReference>
<comment type="caution">
    <text evidence="20">The sequence shown here is derived from an EMBL/GenBank/DDBJ whole genome shotgun (WGS) entry which is preliminary data.</text>
</comment>
<feature type="region of interest" description="Disordered" evidence="16">
    <location>
        <begin position="907"/>
        <end position="936"/>
    </location>
</feature>
<dbReference type="Gene3D" id="1.10.510.10">
    <property type="entry name" value="Transferase(Phosphotransferase) domain 1"/>
    <property type="match status" value="1"/>
</dbReference>
<keyword evidence="5" id="KW-0808">Transferase</keyword>
<dbReference type="GO" id="GO:0016020">
    <property type="term" value="C:membrane"/>
    <property type="evidence" value="ECO:0007669"/>
    <property type="project" value="UniProtKB-SubCell"/>
</dbReference>
<dbReference type="PROSITE" id="PS00107">
    <property type="entry name" value="PROTEIN_KINASE_ATP"/>
    <property type="match status" value="1"/>
</dbReference>
<keyword evidence="3" id="KW-0597">Phosphoprotein</keyword>
<evidence type="ECO:0000313" key="21">
    <source>
        <dbReference type="Proteomes" id="UP001187192"/>
    </source>
</evidence>
<dbReference type="EMBL" id="BTGU01000006">
    <property type="protein sequence ID" value="GMN37094.1"/>
    <property type="molecule type" value="Genomic_DNA"/>
</dbReference>
<evidence type="ECO:0000259" key="19">
    <source>
        <dbReference type="PROSITE" id="PS50011"/>
    </source>
</evidence>
<dbReference type="Gene3D" id="3.80.10.10">
    <property type="entry name" value="Ribonuclease Inhibitor"/>
    <property type="match status" value="1"/>
</dbReference>
<comment type="subcellular location">
    <subcellularLocation>
        <location evidence="1">Membrane</location>
        <topology evidence="1">Single-pass membrane protein</topology>
    </subcellularLocation>
</comment>
<dbReference type="Proteomes" id="UP001187192">
    <property type="component" value="Unassembled WGS sequence"/>
</dbReference>